<name>A0A913XT17_EXADI</name>
<evidence type="ECO:0000313" key="4">
    <source>
        <dbReference type="Proteomes" id="UP000887567"/>
    </source>
</evidence>
<evidence type="ECO:0000256" key="1">
    <source>
        <dbReference type="SAM" id="Phobius"/>
    </source>
</evidence>
<keyword evidence="1" id="KW-0472">Membrane</keyword>
<dbReference type="GeneID" id="110247201"/>
<dbReference type="Proteomes" id="UP000887567">
    <property type="component" value="Unplaced"/>
</dbReference>
<dbReference type="InterPro" id="IPR011992">
    <property type="entry name" value="EF-hand-dom_pair"/>
</dbReference>
<evidence type="ECO:0000313" key="3">
    <source>
        <dbReference type="EnsemblMetazoa" id="XP_020909265.1"/>
    </source>
</evidence>
<keyword evidence="1" id="KW-0812">Transmembrane</keyword>
<evidence type="ECO:0000259" key="2">
    <source>
        <dbReference type="PROSITE" id="PS51184"/>
    </source>
</evidence>
<dbReference type="PROSITE" id="PS51184">
    <property type="entry name" value="JMJC"/>
    <property type="match status" value="1"/>
</dbReference>
<dbReference type="AlphaFoldDB" id="A0A913XT17"/>
<feature type="domain" description="JmjC" evidence="2">
    <location>
        <begin position="141"/>
        <end position="296"/>
    </location>
</feature>
<dbReference type="PANTHER" id="PTHR12461">
    <property type="entry name" value="HYPOXIA-INDUCIBLE FACTOR 1 ALPHA INHIBITOR-RELATED"/>
    <property type="match status" value="1"/>
</dbReference>
<dbReference type="KEGG" id="epa:110247201"/>
<dbReference type="SUPFAM" id="SSF47473">
    <property type="entry name" value="EF-hand"/>
    <property type="match status" value="1"/>
</dbReference>
<keyword evidence="4" id="KW-1185">Reference proteome</keyword>
<sequence length="512" mass="58077">MATVFSMVTTLYLVNIIMLMCVTTAVFESMTGHLLPFGSHRLADIETAEVDVVPGPRDFWENYVKPRKSVVFRGAAKKSRAYNLWTEEFLIQEYGNLTLRLEAKAEADYRMPIGGLGVLGRDNVSHFIKNYQTMNAYVISQIPQPMEKDVAIPPCLRCGSFAQSLQEVHLFLSAGGGKTLIHRDPYSTIHCVFNGSKDWLIIDRDQTDLIYMSEDSQYELGGYSLVDVDSVDLLEFPKIRDVRYSKVTMNKGDCIFVPGGTWHQVRSRGYMNSAVSIWFSRLYSFDDKGCDVANIDFTSLNNVQVLWRFSGHGTLTQGHMDVHFLRWLLVTSADREGKIDIKEFTRHFFTTHKKTSKSGLLEGSIADRAKKFIEYIDPENTGFISKETVESFSLEKMKEILVKFFDPCDVSNTEDFEYSHIEVKDIKTALSLSLDDMGYFDPKIFLDNYQEIGGTLAKGNEILANLGVNGKTALQGIMEKSDAALQKFHTSSVHDPSFEHKMIKHLSKHEEL</sequence>
<dbReference type="EnsemblMetazoa" id="XM_021053606.2">
    <property type="protein sequence ID" value="XP_020909265.1"/>
    <property type="gene ID" value="LOC110247201"/>
</dbReference>
<feature type="transmembrane region" description="Helical" evidence="1">
    <location>
        <begin position="6"/>
        <end position="27"/>
    </location>
</feature>
<dbReference type="OrthoDB" id="415358at2759"/>
<dbReference type="InterPro" id="IPR003347">
    <property type="entry name" value="JmjC_dom"/>
</dbReference>
<dbReference type="PANTHER" id="PTHR12461:SF37">
    <property type="entry name" value="JMJC DOMAIN-CONTAINING PROTEIN"/>
    <property type="match status" value="1"/>
</dbReference>
<dbReference type="OMA" id="DFEYSHI"/>
<dbReference type="RefSeq" id="XP_020909265.1">
    <property type="nucleotide sequence ID" value="XM_021053606.2"/>
</dbReference>
<dbReference type="Gene3D" id="2.60.120.650">
    <property type="entry name" value="Cupin"/>
    <property type="match status" value="1"/>
</dbReference>
<keyword evidence="1" id="KW-1133">Transmembrane helix</keyword>
<dbReference type="SUPFAM" id="SSF51197">
    <property type="entry name" value="Clavaminate synthase-like"/>
    <property type="match status" value="1"/>
</dbReference>
<reference evidence="3" key="1">
    <citation type="submission" date="2022-11" db="UniProtKB">
        <authorList>
            <consortium name="EnsemblMetazoa"/>
        </authorList>
    </citation>
    <scope>IDENTIFICATION</scope>
</reference>
<dbReference type="Pfam" id="PF13621">
    <property type="entry name" value="Cupin_8"/>
    <property type="match status" value="1"/>
</dbReference>
<protein>
    <recommendedName>
        <fullName evidence="2">JmjC domain-containing protein</fullName>
    </recommendedName>
</protein>
<proteinExistence type="predicted"/>
<dbReference type="SMART" id="SM00558">
    <property type="entry name" value="JmjC"/>
    <property type="match status" value="1"/>
</dbReference>
<dbReference type="FunFam" id="2.60.120.650:FF:000025">
    <property type="entry name" value="Lysine-specific demethylase 8"/>
    <property type="match status" value="1"/>
</dbReference>
<dbReference type="InterPro" id="IPR041667">
    <property type="entry name" value="Cupin_8"/>
</dbReference>
<accession>A0A913XT17</accession>
<organism evidence="3 4">
    <name type="scientific">Exaiptasia diaphana</name>
    <name type="common">Tropical sea anemone</name>
    <name type="synonym">Aiptasia pulchella</name>
    <dbReference type="NCBI Taxonomy" id="2652724"/>
    <lineage>
        <taxon>Eukaryota</taxon>
        <taxon>Metazoa</taxon>
        <taxon>Cnidaria</taxon>
        <taxon>Anthozoa</taxon>
        <taxon>Hexacorallia</taxon>
        <taxon>Actiniaria</taxon>
        <taxon>Aiptasiidae</taxon>
        <taxon>Exaiptasia</taxon>
    </lineage>
</organism>